<dbReference type="PROSITE" id="PS51489">
    <property type="entry name" value="BUB1_N"/>
    <property type="match status" value="1"/>
</dbReference>
<feature type="compositionally biased region" description="Polar residues" evidence="1">
    <location>
        <begin position="384"/>
        <end position="399"/>
    </location>
</feature>
<dbReference type="GO" id="GO:0004672">
    <property type="term" value="F:protein kinase activity"/>
    <property type="evidence" value="ECO:0007669"/>
    <property type="project" value="TreeGrafter"/>
</dbReference>
<evidence type="ECO:0000313" key="3">
    <source>
        <dbReference type="Proteomes" id="UP000050795"/>
    </source>
</evidence>
<dbReference type="AlphaFoldDB" id="A0AA85JM99"/>
<protein>
    <recommendedName>
        <fullName evidence="2">BUB1 N-terminal domain-containing protein</fullName>
    </recommendedName>
</protein>
<dbReference type="Proteomes" id="UP000050795">
    <property type="component" value="Unassembled WGS sequence"/>
</dbReference>
<name>A0AA85JM99_TRIRE</name>
<reference evidence="4" key="2">
    <citation type="submission" date="2023-11" db="UniProtKB">
        <authorList>
            <consortium name="WormBaseParasite"/>
        </authorList>
    </citation>
    <scope>IDENTIFICATION</scope>
</reference>
<dbReference type="GO" id="GO:0007094">
    <property type="term" value="P:mitotic spindle assembly checkpoint signaling"/>
    <property type="evidence" value="ECO:0007669"/>
    <property type="project" value="InterPro"/>
</dbReference>
<evidence type="ECO:0000313" key="4">
    <source>
        <dbReference type="WBParaSite" id="TREG1_32090.2"/>
    </source>
</evidence>
<accession>A0AA85JM99</accession>
<dbReference type="PANTHER" id="PTHR14030:SF4">
    <property type="entry name" value="BUB1 KINASE, ISOFORM A-RELATED"/>
    <property type="match status" value="1"/>
</dbReference>
<feature type="region of interest" description="Disordered" evidence="1">
    <location>
        <begin position="345"/>
        <end position="400"/>
    </location>
</feature>
<proteinExistence type="predicted"/>
<feature type="domain" description="BUB1 N-terminal" evidence="2">
    <location>
        <begin position="62"/>
        <end position="226"/>
    </location>
</feature>
<feature type="compositionally biased region" description="Basic and acidic residues" evidence="1">
    <location>
        <begin position="345"/>
        <end position="356"/>
    </location>
</feature>
<dbReference type="Gene3D" id="1.25.40.430">
    <property type="match status" value="1"/>
</dbReference>
<dbReference type="GO" id="GO:0005634">
    <property type="term" value="C:nucleus"/>
    <property type="evidence" value="ECO:0007669"/>
    <property type="project" value="TreeGrafter"/>
</dbReference>
<keyword evidence="3" id="KW-1185">Reference proteome</keyword>
<dbReference type="InterPro" id="IPR015661">
    <property type="entry name" value="Bub1/Mad3"/>
</dbReference>
<dbReference type="GO" id="GO:0032991">
    <property type="term" value="C:protein-containing complex"/>
    <property type="evidence" value="ECO:0007669"/>
    <property type="project" value="UniProtKB-ARBA"/>
</dbReference>
<organism evidence="3 4">
    <name type="scientific">Trichobilharzia regenti</name>
    <name type="common">Nasal bird schistosome</name>
    <dbReference type="NCBI Taxonomy" id="157069"/>
    <lineage>
        <taxon>Eukaryota</taxon>
        <taxon>Metazoa</taxon>
        <taxon>Spiralia</taxon>
        <taxon>Lophotrochozoa</taxon>
        <taxon>Platyhelminthes</taxon>
        <taxon>Trematoda</taxon>
        <taxon>Digenea</taxon>
        <taxon>Strigeidida</taxon>
        <taxon>Schistosomatoidea</taxon>
        <taxon>Schistosomatidae</taxon>
        <taxon>Trichobilharzia</taxon>
    </lineage>
</organism>
<dbReference type="WBParaSite" id="TREG1_32090.2">
    <property type="protein sequence ID" value="TREG1_32090.2"/>
    <property type="gene ID" value="TREG1_32090"/>
</dbReference>
<dbReference type="InterPro" id="IPR013212">
    <property type="entry name" value="Mad3/Bub1_I"/>
</dbReference>
<evidence type="ECO:0000256" key="1">
    <source>
        <dbReference type="SAM" id="MobiDB-lite"/>
    </source>
</evidence>
<reference evidence="3" key="1">
    <citation type="submission" date="2022-06" db="EMBL/GenBank/DDBJ databases">
        <authorList>
            <person name="Berger JAMES D."/>
            <person name="Berger JAMES D."/>
        </authorList>
    </citation>
    <scope>NUCLEOTIDE SEQUENCE [LARGE SCALE GENOMIC DNA]</scope>
</reference>
<dbReference type="SMART" id="SM00777">
    <property type="entry name" value="Mad3_BUB1_I"/>
    <property type="match status" value="1"/>
</dbReference>
<evidence type="ECO:0000259" key="2">
    <source>
        <dbReference type="PROSITE" id="PS51489"/>
    </source>
</evidence>
<dbReference type="Pfam" id="PF08311">
    <property type="entry name" value="Mad3_BUB1_I"/>
    <property type="match status" value="1"/>
</dbReference>
<dbReference type="GO" id="GO:0051754">
    <property type="term" value="P:meiotic sister chromatid cohesion, centromeric"/>
    <property type="evidence" value="ECO:0007669"/>
    <property type="project" value="TreeGrafter"/>
</dbReference>
<sequence>MDDTTWLNLHRWSDSDNFEWELSKENVKPLKSGRSVDLLNKVLSSQRSSEFQLKRHLLREYFELKLASLPASNEKFYLYIRYIKWIEQNYPTLGRCADLQNVLYRCIRDSSGLSDIKNNNDYVDCWMKLTEYCDQPTELCELLFRQGVGTMCSALYVKWCELLEKGKNYRKIASIFAHGLRAGARPLLWLEDRAESFFHRYENCFKFSANNVNNNDDHMSVWSKNLFPEPSGSHNQIQTENTRQKLASLRLIESGGRSENLVAPVVRTREMWHPNQSGLGTLNPTSKSTSNTYNYQIKVDKISQENPILLSDLPPITETTTLPLNNQTLDFIRPAGMLSSFQKENLKEPGPWKDVKITSGLPVPSSVRPTSEPGWQIFTEDQGDPQQKQSDTSNATNYVQPPVCNVKRKGLKVVKDFSEGDDARQQKSVKTSYIEVESFNRLLNFNGCTKELYNNNNTGDITTNNNNNNNGAEDKNKELLTKLNLPSLPGDKTPDFECFAFDISLIYGGIEELCWEMHRGVKWNIEYADVHRITNPPQERCRNNSSNDWSREEAKLINEIDDIINGVKDTTTTSTTLNNEFSKIENVQSTRQTLIKALENIALNQG</sequence>
<dbReference type="PANTHER" id="PTHR14030">
    <property type="entry name" value="MITOTIC CHECKPOINT SERINE/THREONINE-PROTEIN KINASE BUB1"/>
    <property type="match status" value="1"/>
</dbReference>